<dbReference type="RefSeq" id="XP_008086454.1">
    <property type="nucleotide sequence ID" value="XM_008088263.1"/>
</dbReference>
<organism evidence="2 3">
    <name type="scientific">Glarea lozoyensis (strain ATCC 20868 / MF5171)</name>
    <dbReference type="NCBI Taxonomy" id="1116229"/>
    <lineage>
        <taxon>Eukaryota</taxon>
        <taxon>Fungi</taxon>
        <taxon>Dikarya</taxon>
        <taxon>Ascomycota</taxon>
        <taxon>Pezizomycotina</taxon>
        <taxon>Leotiomycetes</taxon>
        <taxon>Helotiales</taxon>
        <taxon>Helotiaceae</taxon>
        <taxon>Glarea</taxon>
    </lineage>
</organism>
<dbReference type="Pfam" id="PF06985">
    <property type="entry name" value="HET"/>
    <property type="match status" value="1"/>
</dbReference>
<dbReference type="HOGENOM" id="CLU_004184_3_2_1"/>
<evidence type="ECO:0000313" key="2">
    <source>
        <dbReference type="EMBL" id="EPE27264.1"/>
    </source>
</evidence>
<dbReference type="AlphaFoldDB" id="S3CQ62"/>
<keyword evidence="3" id="KW-1185">Reference proteome</keyword>
<dbReference type="EMBL" id="KE145370">
    <property type="protein sequence ID" value="EPE27264.1"/>
    <property type="molecule type" value="Genomic_DNA"/>
</dbReference>
<evidence type="ECO:0000259" key="1">
    <source>
        <dbReference type="Pfam" id="PF06985"/>
    </source>
</evidence>
<evidence type="ECO:0000313" key="3">
    <source>
        <dbReference type="Proteomes" id="UP000016922"/>
    </source>
</evidence>
<accession>S3CQ62</accession>
<gene>
    <name evidence="2" type="ORF">GLAREA_03179</name>
</gene>
<dbReference type="KEGG" id="glz:GLAREA_03179"/>
<name>S3CQ62_GLAL2</name>
<dbReference type="InterPro" id="IPR010730">
    <property type="entry name" value="HET"/>
</dbReference>
<dbReference type="PANTHER" id="PTHR24148">
    <property type="entry name" value="ANKYRIN REPEAT DOMAIN-CONTAINING PROTEIN 39 HOMOLOG-RELATED"/>
    <property type="match status" value="1"/>
</dbReference>
<sequence length="486" mass="56242">MDPSQIYSSLRLSAHQFRLVHLLPGQESSEIQCTLKSDYLLSHTVERYTALSYEWGDSKASKLEIKLEGQSFLITQNLWSALKCLRGTETMQTFWIDAICINQDDKNERNHQVELMSLIYSTASRVLVWLGQECAEIQAAFSFFQNIWDTKLRNFAEKGILYIDHNTNMYQSIILTQGQAQYFRFRWSDESLVEENSEIQTALYWSRFQIILENLAFFGQKDPSLKIAWKGLASLTSRSYWTRIWIVQEYLLAQKVDFYCGRITIDGTIIDTIISHLAALKDEKLTDLPSWLTEPLQRIRASPATRICTSRLQQKSKRPTLLELLVACKDSKSSEPRDRLYALLGLASDVQEDSIVIDYNRPIFKIQMDVLWFFCCKQDFRPADTSRICTLLEETLGYGRDNFEMDRSYISSKRTTDTITLPNFGAAKISQTYRFVECLEPSISYYAKKLSSFETIMAMASWTTAEDSESTELALKIYDENSVNQR</sequence>
<dbReference type="OrthoDB" id="3600004at2759"/>
<dbReference type="InterPro" id="IPR052895">
    <property type="entry name" value="HetReg/Transcr_Mod"/>
</dbReference>
<dbReference type="GeneID" id="19462234"/>
<dbReference type="Proteomes" id="UP000016922">
    <property type="component" value="Unassembled WGS sequence"/>
</dbReference>
<protein>
    <recommendedName>
        <fullName evidence="1">Heterokaryon incompatibility domain-containing protein</fullName>
    </recommendedName>
</protein>
<dbReference type="eggNOG" id="ENOG502TBW5">
    <property type="taxonomic scope" value="Eukaryota"/>
</dbReference>
<reference evidence="2 3" key="1">
    <citation type="journal article" date="2013" name="BMC Genomics">
        <title>Genomics-driven discovery of the pneumocandin biosynthetic gene cluster in the fungus Glarea lozoyensis.</title>
        <authorList>
            <person name="Chen L."/>
            <person name="Yue Q."/>
            <person name="Zhang X."/>
            <person name="Xiang M."/>
            <person name="Wang C."/>
            <person name="Li S."/>
            <person name="Che Y."/>
            <person name="Ortiz-Lopez F.J."/>
            <person name="Bills G.F."/>
            <person name="Liu X."/>
            <person name="An Z."/>
        </authorList>
    </citation>
    <scope>NUCLEOTIDE SEQUENCE [LARGE SCALE GENOMIC DNA]</scope>
    <source>
        <strain evidence="3">ATCC 20868 / MF5171</strain>
    </source>
</reference>
<feature type="domain" description="Heterokaryon incompatibility" evidence="1">
    <location>
        <begin position="48"/>
        <end position="249"/>
    </location>
</feature>
<dbReference type="OMA" id="SHTVERY"/>
<proteinExistence type="predicted"/>
<dbReference type="PANTHER" id="PTHR24148:SF73">
    <property type="entry name" value="HET DOMAIN PROTEIN (AFU_ORTHOLOGUE AFUA_8G01020)"/>
    <property type="match status" value="1"/>
</dbReference>